<protein>
    <recommendedName>
        <fullName evidence="9">RING-type domain-containing protein</fullName>
    </recommendedName>
</protein>
<dbReference type="EMBL" id="JAKELL010000011">
    <property type="protein sequence ID" value="KAH8995687.1"/>
    <property type="molecule type" value="Genomic_DNA"/>
</dbReference>
<dbReference type="InterPro" id="IPR047545">
    <property type="entry name" value="BRcat_RBR_RNF216"/>
</dbReference>
<keyword evidence="8" id="KW-0175">Coiled coil</keyword>
<keyword evidence="2" id="KW-0808">Transferase</keyword>
<name>A0AAD4QFM9_9AGAM</name>
<sequence>MPPANPDNFQLPYNELTFPPELLPLVREPSPPVATPVSEVEQEPHEVLVERVREVVPDVLPAHVFNLLDQHKAAFSGNLLDVVIHALLEDSSYPKDLKGKGKARAAKEDSSDILEDVNTSINYANLDANRGRGPVYRGLCLKYLRSNFPAVDHTYLTGALSLHKGCYAPTYLYLLRQGADPASVVPCSPQGPKIKRKLNSKAFLTEQEFMKEHTWLVKYMESHDGTTDSGLIPPVEGDGEDGIECGCCFSNYPFSEMAQCTDTHLFCKSCVTSYVSTQLGEQNSDLRCMDLSGCKMTFPDSELRRILTEKLFGLYEDIRQRRDIEQAGIEGLEECPFCDFRVVMDVDFDQDKLLRCQNEECEKVSCRKCKKENHLPKSCEEMEEDTKLDGKHAVEEAMTRALMRNCPKCQKAFVKEYGCNKITCTYCHTISCYICRSIIRGYDHFEERRGGPRQSSSSRKCPLWDVADGRQAKEVAAAAEKALKEYKELHPDVRDEDIRVELPPPPERRAQALPGRPLQVPPPPAYVQVHHANHAHIPIAHPVMAALPFPHGMPVFDFERLFAQGPPGFGELGPRPALENEAQVMFPMPPGGAFNPLAPPFPMRALPPPPLQQALPPLHMALGHALRMAGRGRHRR</sequence>
<keyword evidence="4" id="KW-0677">Repeat</keyword>
<proteinExistence type="predicted"/>
<dbReference type="GO" id="GO:0008270">
    <property type="term" value="F:zinc ion binding"/>
    <property type="evidence" value="ECO:0007669"/>
    <property type="project" value="UniProtKB-KW"/>
</dbReference>
<dbReference type="AlphaFoldDB" id="A0AAD4QFM9"/>
<keyword evidence="5" id="KW-0863">Zinc-finger</keyword>
<evidence type="ECO:0000256" key="3">
    <source>
        <dbReference type="ARBA" id="ARBA00022723"/>
    </source>
</evidence>
<dbReference type="InterPro" id="IPR044066">
    <property type="entry name" value="TRIAD_supradom"/>
</dbReference>
<feature type="domain" description="RING-type" evidence="9">
    <location>
        <begin position="241"/>
        <end position="457"/>
    </location>
</feature>
<reference evidence="10" key="1">
    <citation type="submission" date="2022-01" db="EMBL/GenBank/DDBJ databases">
        <title>Comparative genomics reveals a dynamic genome evolution in the ectomycorrhizal milk-cap (Lactarius) mushrooms.</title>
        <authorList>
            <consortium name="DOE Joint Genome Institute"/>
            <person name="Lebreton A."/>
            <person name="Tang N."/>
            <person name="Kuo A."/>
            <person name="LaButti K."/>
            <person name="Drula E."/>
            <person name="Barry K."/>
            <person name="Clum A."/>
            <person name="Lipzen A."/>
            <person name="Mousain D."/>
            <person name="Ng V."/>
            <person name="Wang R."/>
            <person name="Wang X."/>
            <person name="Dai Y."/>
            <person name="Henrissat B."/>
            <person name="Grigoriev I.V."/>
            <person name="Guerin-Laguette A."/>
            <person name="Yu F."/>
            <person name="Martin F.M."/>
        </authorList>
    </citation>
    <scope>NUCLEOTIDE SEQUENCE</scope>
    <source>
        <strain evidence="10">QP</strain>
    </source>
</reference>
<keyword evidence="3" id="KW-0479">Metal-binding</keyword>
<evidence type="ECO:0000256" key="8">
    <source>
        <dbReference type="SAM" id="Coils"/>
    </source>
</evidence>
<evidence type="ECO:0000256" key="4">
    <source>
        <dbReference type="ARBA" id="ARBA00022737"/>
    </source>
</evidence>
<evidence type="ECO:0000256" key="2">
    <source>
        <dbReference type="ARBA" id="ARBA00022679"/>
    </source>
</evidence>
<comment type="pathway">
    <text evidence="1">Protein modification; protein ubiquitination.</text>
</comment>
<dbReference type="InterPro" id="IPR051628">
    <property type="entry name" value="LUBAC_E3_Ligases"/>
</dbReference>
<dbReference type="GO" id="GO:0016740">
    <property type="term" value="F:transferase activity"/>
    <property type="evidence" value="ECO:0007669"/>
    <property type="project" value="UniProtKB-KW"/>
</dbReference>
<dbReference type="Gene3D" id="3.30.40.10">
    <property type="entry name" value="Zinc/RING finger domain, C3HC4 (zinc finger)"/>
    <property type="match status" value="1"/>
</dbReference>
<dbReference type="CDD" id="cd20339">
    <property type="entry name" value="BRcat_RBR_RNF216"/>
    <property type="match status" value="1"/>
</dbReference>
<dbReference type="Pfam" id="PF26191">
    <property type="entry name" value="RING-HC_RBR_RNF216"/>
    <property type="match status" value="1"/>
</dbReference>
<dbReference type="SUPFAM" id="SSF57850">
    <property type="entry name" value="RING/U-box"/>
    <property type="match status" value="2"/>
</dbReference>
<keyword evidence="11" id="KW-1185">Reference proteome</keyword>
<keyword evidence="7" id="KW-0862">Zinc</keyword>
<evidence type="ECO:0000256" key="1">
    <source>
        <dbReference type="ARBA" id="ARBA00004906"/>
    </source>
</evidence>
<dbReference type="PANTHER" id="PTHR22770:SF47">
    <property type="entry name" value="E3 UBIQUITIN-PROTEIN LIGASE RNF216"/>
    <property type="match status" value="1"/>
</dbReference>
<evidence type="ECO:0000313" key="11">
    <source>
        <dbReference type="Proteomes" id="UP001201163"/>
    </source>
</evidence>
<dbReference type="CDD" id="cd16630">
    <property type="entry name" value="RING-HC_RBR_RNF216"/>
    <property type="match status" value="1"/>
</dbReference>
<evidence type="ECO:0000313" key="10">
    <source>
        <dbReference type="EMBL" id="KAH8995687.1"/>
    </source>
</evidence>
<evidence type="ECO:0000256" key="5">
    <source>
        <dbReference type="ARBA" id="ARBA00022771"/>
    </source>
</evidence>
<dbReference type="InterPro" id="IPR047546">
    <property type="entry name" value="Rcat_RBR_RNF216"/>
</dbReference>
<dbReference type="PROSITE" id="PS51873">
    <property type="entry name" value="TRIAD"/>
    <property type="match status" value="1"/>
</dbReference>
<feature type="coiled-coil region" evidence="8">
    <location>
        <begin position="469"/>
        <end position="496"/>
    </location>
</feature>
<dbReference type="InterPro" id="IPR047544">
    <property type="entry name" value="RING-HC_RBR_RNF216"/>
</dbReference>
<dbReference type="Gene3D" id="1.20.120.1750">
    <property type="match status" value="1"/>
</dbReference>
<gene>
    <name evidence="10" type="ORF">EDB92DRAFT_1794273</name>
</gene>
<comment type="caution">
    <text evidence="10">The sequence shown here is derived from an EMBL/GenBank/DDBJ whole genome shotgun (WGS) entry which is preliminary data.</text>
</comment>
<dbReference type="PANTHER" id="PTHR22770">
    <property type="entry name" value="UBIQUITIN CONJUGATING ENZYME 7 INTERACTING PROTEIN-RELATED"/>
    <property type="match status" value="1"/>
</dbReference>
<accession>A0AAD4QFM9</accession>
<evidence type="ECO:0000259" key="9">
    <source>
        <dbReference type="PROSITE" id="PS51873"/>
    </source>
</evidence>
<dbReference type="Proteomes" id="UP001201163">
    <property type="component" value="Unassembled WGS sequence"/>
</dbReference>
<dbReference type="InterPro" id="IPR013083">
    <property type="entry name" value="Znf_RING/FYVE/PHD"/>
</dbReference>
<organism evidence="10 11">
    <name type="scientific">Lactarius akahatsu</name>
    <dbReference type="NCBI Taxonomy" id="416441"/>
    <lineage>
        <taxon>Eukaryota</taxon>
        <taxon>Fungi</taxon>
        <taxon>Dikarya</taxon>
        <taxon>Basidiomycota</taxon>
        <taxon>Agaricomycotina</taxon>
        <taxon>Agaricomycetes</taxon>
        <taxon>Russulales</taxon>
        <taxon>Russulaceae</taxon>
        <taxon>Lactarius</taxon>
    </lineage>
</organism>
<keyword evidence="6" id="KW-0833">Ubl conjugation pathway</keyword>
<dbReference type="CDD" id="cd20353">
    <property type="entry name" value="Rcat_RBR_RNF216"/>
    <property type="match status" value="1"/>
</dbReference>
<evidence type="ECO:0000256" key="7">
    <source>
        <dbReference type="ARBA" id="ARBA00022833"/>
    </source>
</evidence>
<dbReference type="Pfam" id="PF26200">
    <property type="entry name" value="Rcat_RNF216"/>
    <property type="match status" value="1"/>
</dbReference>
<evidence type="ECO:0000256" key="6">
    <source>
        <dbReference type="ARBA" id="ARBA00022786"/>
    </source>
</evidence>